<evidence type="ECO:0000256" key="17">
    <source>
        <dbReference type="ARBA" id="ARBA00030800"/>
    </source>
</evidence>
<keyword evidence="11" id="KW-0479">Metal-binding</keyword>
<dbReference type="InterPro" id="IPR050482">
    <property type="entry name" value="Sensor_HK_TwoCompSys"/>
</dbReference>
<evidence type="ECO:0000259" key="19">
    <source>
        <dbReference type="PROSITE" id="PS50109"/>
    </source>
</evidence>
<evidence type="ECO:0000256" key="6">
    <source>
        <dbReference type="ARBA" id="ARBA00017322"/>
    </source>
</evidence>
<evidence type="ECO:0000256" key="11">
    <source>
        <dbReference type="ARBA" id="ARBA00022723"/>
    </source>
</evidence>
<dbReference type="SUPFAM" id="SSF55874">
    <property type="entry name" value="ATPase domain of HSP90 chaperone/DNA topoisomerase II/histidine kinase"/>
    <property type="match status" value="1"/>
</dbReference>
<dbReference type="AlphaFoldDB" id="A0AAE3HKN1"/>
<evidence type="ECO:0000256" key="3">
    <source>
        <dbReference type="ARBA" id="ARBA00004370"/>
    </source>
</evidence>
<evidence type="ECO:0000256" key="5">
    <source>
        <dbReference type="ARBA" id="ARBA00012438"/>
    </source>
</evidence>
<dbReference type="GO" id="GO:0046872">
    <property type="term" value="F:metal ion binding"/>
    <property type="evidence" value="ECO:0007669"/>
    <property type="project" value="UniProtKB-KW"/>
</dbReference>
<keyword evidence="13" id="KW-0408">Iron</keyword>
<dbReference type="InterPro" id="IPR045861">
    <property type="entry name" value="CorA_cytoplasmic_dom"/>
</dbReference>
<dbReference type="Pfam" id="PF07730">
    <property type="entry name" value="HisKA_3"/>
    <property type="match status" value="1"/>
</dbReference>
<organism evidence="21 22">
    <name type="scientific">Methylohalomonas lacus</name>
    <dbReference type="NCBI Taxonomy" id="398773"/>
    <lineage>
        <taxon>Bacteria</taxon>
        <taxon>Pseudomonadati</taxon>
        <taxon>Pseudomonadota</taxon>
        <taxon>Gammaproteobacteria</taxon>
        <taxon>Methylohalomonadales</taxon>
        <taxon>Methylohalomonadaceae</taxon>
        <taxon>Methylohalomonas</taxon>
    </lineage>
</organism>
<evidence type="ECO:0000256" key="10">
    <source>
        <dbReference type="ARBA" id="ARBA00022679"/>
    </source>
</evidence>
<keyword evidence="18" id="KW-0812">Transmembrane</keyword>
<dbReference type="Gene3D" id="6.10.340.10">
    <property type="match status" value="1"/>
</dbReference>
<feature type="domain" description="Histidine kinase" evidence="19">
    <location>
        <begin position="252"/>
        <end position="446"/>
    </location>
</feature>
<accession>A0AAE3HKN1</accession>
<evidence type="ECO:0000313" key="22">
    <source>
        <dbReference type="Proteomes" id="UP001204445"/>
    </source>
</evidence>
<dbReference type="InterPro" id="IPR011712">
    <property type="entry name" value="Sig_transdc_His_kin_sub3_dim/P"/>
</dbReference>
<evidence type="ECO:0000256" key="9">
    <source>
        <dbReference type="ARBA" id="ARBA00022553"/>
    </source>
</evidence>
<evidence type="ECO:0000256" key="2">
    <source>
        <dbReference type="ARBA" id="ARBA00001966"/>
    </source>
</evidence>
<evidence type="ECO:0000256" key="15">
    <source>
        <dbReference type="ARBA" id="ARBA00023014"/>
    </source>
</evidence>
<feature type="domain" description="HAMP" evidence="20">
    <location>
        <begin position="177"/>
        <end position="229"/>
    </location>
</feature>
<dbReference type="InterPro" id="IPR005467">
    <property type="entry name" value="His_kinase_dom"/>
</dbReference>
<dbReference type="CDD" id="cd06225">
    <property type="entry name" value="HAMP"/>
    <property type="match status" value="1"/>
</dbReference>
<dbReference type="CDD" id="cd16917">
    <property type="entry name" value="HATPase_UhpB-NarQ-NarX-like"/>
    <property type="match status" value="1"/>
</dbReference>
<dbReference type="GO" id="GO:0046983">
    <property type="term" value="F:protein dimerization activity"/>
    <property type="evidence" value="ECO:0007669"/>
    <property type="project" value="InterPro"/>
</dbReference>
<dbReference type="Pfam" id="PF00672">
    <property type="entry name" value="HAMP"/>
    <property type="match status" value="1"/>
</dbReference>
<sequence length="457" mass="51100">MTVNYPYRQRLSLRLRSLLLIVAVMLLMLVAGSVVLLYVARGAVEEEMEAGVGLASLLVDGTLHAADPRGFLPVRDVLQGLQSLRHVDVMLDSQPVKLTHIEPPQDAPQWFYNLLRPEDSVPTYRLPIEVGRNTDYVTIRPNPGDEIDEIWKDFKLLVGIAAVATFLTCFLIYLAIWRGLKPLQALQDAFVRLERGYFETRIASSAPRELAKLQDGFNHMAEVLQSNIAERRRLAGRVVEMQENDWRGLAREIHDELSPQIFRLRADAAALSDMLATASQPAAQNMVRSIAESVEVLQTQMQSLYKRLRPQALDELGLKGALEDMVNRWRRLYPNVEWLLYMDKLPEPLPDMVNVTVYRFVQEGLTNAGRHSGASRIETSLQHVAEREMLLVTISDNGKGLAEATGGYGFGLSGMRERLSALGGVLEYDHITGGGLLLRAEIPLLTDQAPVQTEGVL</sequence>
<dbReference type="GO" id="GO:0000155">
    <property type="term" value="F:phosphorelay sensor kinase activity"/>
    <property type="evidence" value="ECO:0007669"/>
    <property type="project" value="InterPro"/>
</dbReference>
<evidence type="ECO:0000256" key="16">
    <source>
        <dbReference type="ARBA" id="ARBA00024827"/>
    </source>
</evidence>
<dbReference type="InterPro" id="IPR003594">
    <property type="entry name" value="HATPase_dom"/>
</dbReference>
<dbReference type="SUPFAM" id="SSF143865">
    <property type="entry name" value="CorA soluble domain-like"/>
    <property type="match status" value="1"/>
</dbReference>
<dbReference type="InterPro" id="IPR004358">
    <property type="entry name" value="Sig_transdc_His_kin-like_C"/>
</dbReference>
<evidence type="ECO:0000313" key="21">
    <source>
        <dbReference type="EMBL" id="MCS3902162.1"/>
    </source>
</evidence>
<dbReference type="InterPro" id="IPR003660">
    <property type="entry name" value="HAMP_dom"/>
</dbReference>
<dbReference type="Pfam" id="PF02518">
    <property type="entry name" value="HATPase_c"/>
    <property type="match status" value="1"/>
</dbReference>
<comment type="function">
    <text evidence="16">Member of the two-component regulatory system NreB/NreC involved in the control of dissimilatory nitrate/nitrite reduction in response to oxygen. NreB functions as a direct oxygen sensor histidine kinase which is autophosphorylated, in the absence of oxygen, probably at the conserved histidine residue, and transfers its phosphate group probably to a conserved aspartate residue of NreC. NreB/NreC activates the expression of the nitrate (narGHJI) and nitrite (nir) reductase operons, as well as the putative nitrate transporter gene narT.</text>
</comment>
<dbReference type="PROSITE" id="PS50109">
    <property type="entry name" value="HIS_KIN"/>
    <property type="match status" value="1"/>
</dbReference>
<keyword evidence="10 21" id="KW-0808">Transferase</keyword>
<dbReference type="GO" id="GO:0016020">
    <property type="term" value="C:membrane"/>
    <property type="evidence" value="ECO:0007669"/>
    <property type="project" value="UniProtKB-SubCell"/>
</dbReference>
<dbReference type="EMBL" id="JANUCT010000001">
    <property type="protein sequence ID" value="MCS3902162.1"/>
    <property type="molecule type" value="Genomic_DNA"/>
</dbReference>
<dbReference type="EC" id="2.7.13.3" evidence="5"/>
<keyword evidence="7" id="KW-0004">4Fe-4S</keyword>
<dbReference type="PANTHER" id="PTHR24421">
    <property type="entry name" value="NITRATE/NITRITE SENSOR PROTEIN NARX-RELATED"/>
    <property type="match status" value="1"/>
</dbReference>
<dbReference type="SMART" id="SM00304">
    <property type="entry name" value="HAMP"/>
    <property type="match status" value="1"/>
</dbReference>
<gene>
    <name evidence="21" type="ORF">J2T55_000154</name>
</gene>
<proteinExistence type="predicted"/>
<comment type="catalytic activity">
    <reaction evidence="1">
        <text>ATP + protein L-histidine = ADP + protein N-phospho-L-histidine.</text>
        <dbReference type="EC" id="2.7.13.3"/>
    </reaction>
</comment>
<evidence type="ECO:0000259" key="20">
    <source>
        <dbReference type="PROSITE" id="PS50885"/>
    </source>
</evidence>
<dbReference type="PANTHER" id="PTHR24421:SF58">
    <property type="entry name" value="SIGNAL TRANSDUCTION HISTIDINE-PROTEIN KINASE_PHOSPHATASE UHPB"/>
    <property type="match status" value="1"/>
</dbReference>
<evidence type="ECO:0000256" key="14">
    <source>
        <dbReference type="ARBA" id="ARBA00023012"/>
    </source>
</evidence>
<comment type="caution">
    <text evidence="21">The sequence shown here is derived from an EMBL/GenBank/DDBJ whole genome shotgun (WGS) entry which is preliminary data.</text>
</comment>
<feature type="transmembrane region" description="Helical" evidence="18">
    <location>
        <begin position="156"/>
        <end position="176"/>
    </location>
</feature>
<comment type="cofactor">
    <cofactor evidence="2">
        <name>[4Fe-4S] cluster</name>
        <dbReference type="ChEBI" id="CHEBI:49883"/>
    </cofactor>
</comment>
<evidence type="ECO:0000256" key="18">
    <source>
        <dbReference type="SAM" id="Phobius"/>
    </source>
</evidence>
<dbReference type="Proteomes" id="UP001204445">
    <property type="component" value="Unassembled WGS sequence"/>
</dbReference>
<comment type="subcellular location">
    <subcellularLocation>
        <location evidence="4">Cytoplasm</location>
    </subcellularLocation>
    <subcellularLocation>
        <location evidence="3">Membrane</location>
    </subcellularLocation>
</comment>
<evidence type="ECO:0000256" key="12">
    <source>
        <dbReference type="ARBA" id="ARBA00022777"/>
    </source>
</evidence>
<protein>
    <recommendedName>
        <fullName evidence="6">Oxygen sensor histidine kinase NreB</fullName>
        <ecNumber evidence="5">2.7.13.3</ecNumber>
    </recommendedName>
    <alternativeName>
        <fullName evidence="17">Nitrogen regulation protein B</fullName>
    </alternativeName>
</protein>
<feature type="transmembrane region" description="Helical" evidence="18">
    <location>
        <begin position="18"/>
        <end position="40"/>
    </location>
</feature>
<evidence type="ECO:0000256" key="7">
    <source>
        <dbReference type="ARBA" id="ARBA00022485"/>
    </source>
</evidence>
<keyword evidence="8" id="KW-0963">Cytoplasm</keyword>
<keyword evidence="22" id="KW-1185">Reference proteome</keyword>
<evidence type="ECO:0000256" key="1">
    <source>
        <dbReference type="ARBA" id="ARBA00000085"/>
    </source>
</evidence>
<dbReference type="SMART" id="SM00387">
    <property type="entry name" value="HATPase_c"/>
    <property type="match status" value="1"/>
</dbReference>
<dbReference type="InterPro" id="IPR036890">
    <property type="entry name" value="HATPase_C_sf"/>
</dbReference>
<dbReference type="GO" id="GO:0051539">
    <property type="term" value="F:4 iron, 4 sulfur cluster binding"/>
    <property type="evidence" value="ECO:0007669"/>
    <property type="project" value="UniProtKB-KW"/>
</dbReference>
<dbReference type="PRINTS" id="PR00344">
    <property type="entry name" value="BCTRLSENSOR"/>
</dbReference>
<reference evidence="21" key="1">
    <citation type="submission" date="2022-08" db="EMBL/GenBank/DDBJ databases">
        <title>Genomic Encyclopedia of Type Strains, Phase III (KMG-III): the genomes of soil and plant-associated and newly described type strains.</title>
        <authorList>
            <person name="Whitman W."/>
        </authorList>
    </citation>
    <scope>NUCLEOTIDE SEQUENCE</scope>
    <source>
        <strain evidence="21">HMT 1</strain>
    </source>
</reference>
<dbReference type="PROSITE" id="PS50885">
    <property type="entry name" value="HAMP"/>
    <property type="match status" value="1"/>
</dbReference>
<evidence type="ECO:0000256" key="13">
    <source>
        <dbReference type="ARBA" id="ARBA00023004"/>
    </source>
</evidence>
<keyword evidence="9" id="KW-0597">Phosphoprotein</keyword>
<name>A0AAE3HKN1_9GAMM</name>
<dbReference type="Gene3D" id="3.30.565.10">
    <property type="entry name" value="Histidine kinase-like ATPase, C-terminal domain"/>
    <property type="match status" value="1"/>
</dbReference>
<dbReference type="GO" id="GO:0005737">
    <property type="term" value="C:cytoplasm"/>
    <property type="evidence" value="ECO:0007669"/>
    <property type="project" value="UniProtKB-SubCell"/>
</dbReference>
<keyword evidence="18" id="KW-1133">Transmembrane helix</keyword>
<keyword evidence="14" id="KW-0902">Two-component regulatory system</keyword>
<dbReference type="RefSeq" id="WP_259053544.1">
    <property type="nucleotide sequence ID" value="NZ_JANUCT010000001.1"/>
</dbReference>
<evidence type="ECO:0000256" key="4">
    <source>
        <dbReference type="ARBA" id="ARBA00004496"/>
    </source>
</evidence>
<keyword evidence="12 21" id="KW-0418">Kinase</keyword>
<keyword evidence="15" id="KW-0411">Iron-sulfur</keyword>
<keyword evidence="18" id="KW-0472">Membrane</keyword>
<evidence type="ECO:0000256" key="8">
    <source>
        <dbReference type="ARBA" id="ARBA00022490"/>
    </source>
</evidence>